<keyword evidence="5" id="KW-0627">Porphyrin biosynthesis</keyword>
<protein>
    <recommendedName>
        <fullName evidence="2">precorrin-2 dehydrogenase</fullName>
        <ecNumber evidence="2">1.3.1.76</ecNumber>
    </recommendedName>
</protein>
<reference evidence="7" key="2">
    <citation type="submission" date="2023-08" db="EMBL/GenBank/DDBJ databases">
        <title>Identification and characterization of horizontal gene transfer across gut microbiota members of farm animals based on homology search.</title>
        <authorList>
            <person name="Schwarzerova J."/>
            <person name="Nykrynova M."/>
            <person name="Jureckova K."/>
            <person name="Cejkova D."/>
            <person name="Rychlik I."/>
        </authorList>
    </citation>
    <scope>NUCLEOTIDE SEQUENCE</scope>
    <source>
        <strain evidence="7">15_COKtk</strain>
    </source>
</reference>
<evidence type="ECO:0000256" key="4">
    <source>
        <dbReference type="ARBA" id="ARBA00023027"/>
    </source>
</evidence>
<dbReference type="InterPro" id="IPR006367">
    <property type="entry name" value="Sirohaem_synthase_N"/>
</dbReference>
<gene>
    <name evidence="7" type="ORF">QVN40_08185</name>
</gene>
<dbReference type="Pfam" id="PF06180">
    <property type="entry name" value="CbiK"/>
    <property type="match status" value="1"/>
</dbReference>
<dbReference type="PANTHER" id="PTHR35330">
    <property type="entry name" value="SIROHEME BIOSYNTHESIS PROTEIN MET8"/>
    <property type="match status" value="1"/>
</dbReference>
<organism evidence="7 8">
    <name type="scientific">Collinsella ihumii</name>
    <dbReference type="NCBI Taxonomy" id="1720204"/>
    <lineage>
        <taxon>Bacteria</taxon>
        <taxon>Bacillati</taxon>
        <taxon>Actinomycetota</taxon>
        <taxon>Coriobacteriia</taxon>
        <taxon>Coriobacteriales</taxon>
        <taxon>Coriobacteriaceae</taxon>
        <taxon>Collinsella</taxon>
    </lineage>
</organism>
<keyword evidence="3" id="KW-0560">Oxidoreductase</keyword>
<accession>A0AAW7JY29</accession>
<evidence type="ECO:0000256" key="6">
    <source>
        <dbReference type="ARBA" id="ARBA00047561"/>
    </source>
</evidence>
<dbReference type="EC" id="1.3.1.76" evidence="2"/>
<comment type="catalytic activity">
    <reaction evidence="6">
        <text>precorrin-2 + NAD(+) = sirohydrochlorin + NADH + 2 H(+)</text>
        <dbReference type="Rhea" id="RHEA:15613"/>
        <dbReference type="ChEBI" id="CHEBI:15378"/>
        <dbReference type="ChEBI" id="CHEBI:57540"/>
        <dbReference type="ChEBI" id="CHEBI:57945"/>
        <dbReference type="ChEBI" id="CHEBI:58351"/>
        <dbReference type="ChEBI" id="CHEBI:58827"/>
        <dbReference type="EC" id="1.3.1.76"/>
    </reaction>
</comment>
<dbReference type="InterPro" id="IPR036291">
    <property type="entry name" value="NAD(P)-bd_dom_sf"/>
</dbReference>
<dbReference type="InterPro" id="IPR028161">
    <property type="entry name" value="Met8-like"/>
</dbReference>
<comment type="pathway">
    <text evidence="1">Porphyrin-containing compound metabolism; siroheme biosynthesis; sirohydrochlorin from precorrin-2: step 1/1.</text>
</comment>
<sequence length="434" mass="46612">MDRWGLVIAVYGTSRTEARGRSVDAMVRALEGAFRAEKGAEAPCIVAYTSAKARARLEARGERVPDVAKALEQLWARGVHRAVVADAHLVDGRAYQSVREAVDEKAPLFDEVRLSRPLMATAADAEAVARALEDRLPRRDGTSYVLVGHGAEGPGQLAYLALGYALRMRGRDDIAIGLLRGEPSMEDIAAQLGAEGPLPHEVRLVPLMLTAAGHVERDIEGAWRARFEQAGYAVSVAHEGIGAWPELCQLAVAHMREAPARVRRVGVTSQAEAAARARFPLFVSLVGADCLVVGAGEVGRRRAEALARFGALVTVVDPRVGESMGPCAGIQVRRRPYEAGDEDGRALVVAATNDRSINRAIGERCRRLGIPVSVADAPDECMFFFPALCENDELVVGITSRDATRGSHAVVSRAASHIRQVLERLAIAGDPETF</sequence>
<keyword evidence="4" id="KW-0520">NAD</keyword>
<evidence type="ECO:0000313" key="7">
    <source>
        <dbReference type="EMBL" id="MDN0069678.1"/>
    </source>
</evidence>
<dbReference type="GO" id="GO:0019251">
    <property type="term" value="P:anaerobic cobalamin biosynthetic process"/>
    <property type="evidence" value="ECO:0007669"/>
    <property type="project" value="InterPro"/>
</dbReference>
<evidence type="ECO:0000256" key="2">
    <source>
        <dbReference type="ARBA" id="ARBA00012400"/>
    </source>
</evidence>
<reference evidence="7" key="1">
    <citation type="submission" date="2023-06" db="EMBL/GenBank/DDBJ databases">
        <authorList>
            <person name="Zeman M."/>
            <person name="Kubasova T."/>
            <person name="Jahodarova E."/>
            <person name="Nykrynova M."/>
            <person name="Rychlik I."/>
        </authorList>
    </citation>
    <scope>NUCLEOTIDE SEQUENCE</scope>
    <source>
        <strain evidence="7">15_COKtk</strain>
    </source>
</reference>
<dbReference type="GO" id="GO:0019354">
    <property type="term" value="P:siroheme biosynthetic process"/>
    <property type="evidence" value="ECO:0007669"/>
    <property type="project" value="InterPro"/>
</dbReference>
<dbReference type="RefSeq" id="WP_289827340.1">
    <property type="nucleotide sequence ID" value="NZ_JAUEIR010000007.1"/>
</dbReference>
<dbReference type="Gene3D" id="3.40.50.720">
    <property type="entry name" value="NAD(P)-binding Rossmann-like Domain"/>
    <property type="match status" value="1"/>
</dbReference>
<name>A0AAW7JY29_9ACTN</name>
<dbReference type="AlphaFoldDB" id="A0AAW7JY29"/>
<comment type="caution">
    <text evidence="7">The sequence shown here is derived from an EMBL/GenBank/DDBJ whole genome shotgun (WGS) entry which is preliminary data.</text>
</comment>
<evidence type="ECO:0000313" key="8">
    <source>
        <dbReference type="Proteomes" id="UP001168505"/>
    </source>
</evidence>
<evidence type="ECO:0000256" key="1">
    <source>
        <dbReference type="ARBA" id="ARBA00005010"/>
    </source>
</evidence>
<dbReference type="InterPro" id="IPR010388">
    <property type="entry name" value="Anaerobic_Co-chelatase"/>
</dbReference>
<proteinExistence type="predicted"/>
<dbReference type="EMBL" id="JAUEIR010000007">
    <property type="protein sequence ID" value="MDN0069678.1"/>
    <property type="molecule type" value="Genomic_DNA"/>
</dbReference>
<dbReference type="NCBIfam" id="TIGR01470">
    <property type="entry name" value="cysG_Nterm"/>
    <property type="match status" value="1"/>
</dbReference>
<dbReference type="PANTHER" id="PTHR35330:SF1">
    <property type="entry name" value="SIROHEME BIOSYNTHESIS PROTEIN MET8"/>
    <property type="match status" value="1"/>
</dbReference>
<dbReference type="GO" id="GO:0004325">
    <property type="term" value="F:ferrochelatase activity"/>
    <property type="evidence" value="ECO:0007669"/>
    <property type="project" value="InterPro"/>
</dbReference>
<dbReference type="Proteomes" id="UP001168505">
    <property type="component" value="Unassembled WGS sequence"/>
</dbReference>
<dbReference type="GO" id="GO:0016852">
    <property type="term" value="F:sirohydrochlorin cobaltochelatase activity"/>
    <property type="evidence" value="ECO:0007669"/>
    <property type="project" value="InterPro"/>
</dbReference>
<dbReference type="Gene3D" id="3.40.50.1400">
    <property type="match status" value="2"/>
</dbReference>
<dbReference type="Pfam" id="PF13241">
    <property type="entry name" value="NAD_binding_7"/>
    <property type="match status" value="1"/>
</dbReference>
<evidence type="ECO:0000256" key="3">
    <source>
        <dbReference type="ARBA" id="ARBA00023002"/>
    </source>
</evidence>
<evidence type="ECO:0000256" key="5">
    <source>
        <dbReference type="ARBA" id="ARBA00023244"/>
    </source>
</evidence>
<dbReference type="SUPFAM" id="SSF51735">
    <property type="entry name" value="NAD(P)-binding Rossmann-fold domains"/>
    <property type="match status" value="1"/>
</dbReference>
<dbReference type="SUPFAM" id="SSF53800">
    <property type="entry name" value="Chelatase"/>
    <property type="match status" value="1"/>
</dbReference>
<dbReference type="GO" id="GO:0043115">
    <property type="term" value="F:precorrin-2 dehydrogenase activity"/>
    <property type="evidence" value="ECO:0007669"/>
    <property type="project" value="UniProtKB-EC"/>
</dbReference>